<sequence length="819" mass="92941">MSISSKIKVPFLIGVAGGTASGKSSVCARIMDLLGPNNRRVISISQDSFYRNLAQEENQRALRGDFNFDHPDAFEHPLMMKVLESLRNGKPQRIPRYDFKTNSRLTDEFDIVEPADVIIVEGILVFYDQKLRDMFNMKLFVDADSDIRLARRVERDTRDRGRTLSQVLHQYLSLVKPAFEEFCLPTKKYADVVIPRGVDNLVAIDLIVQHIQEILRSYPTMAPDGTQNPDEDEWNLEADDFLGEPEISHSCKTVNGEFSASSGVVQRQHQRNVIQGAAKQDRFSSEQLEFITATLIDMLAQLAGKEKTETVRRSLSKMIISTGYVSAVHFSDEYKPFRMAIADIIRNIMVSEAGLYRDPFVDQPLSVEHNVTSRYQRDYKELEEIGAGGFGRVYKVKSNLDRQIYAVKKIKIRNTIAEKISLDAVLSEVRILASLSHPSIVRYHVSWFELDETSFPELDETAVTDLSFEATVDIQEVTTSEDDLSSHNDSNLSWASPEKTPKPDLSKFYRGSGDDSTSDSGSVDSNTENESTRQADDLESEVSEISFDSFRNDLALVPKAPYTNVGFGSYTVYIVMELCKWSLENYLKKRNSESLPTINIMDAYTIFEDLLSALVYLHEDSGHTVIHRDIKPSNIFLKATPMGVRALLGDFGLACHQEKRPSDIALQPLNFDREVDRSKTEGIGTIHYAAPEQLRSNSYDFSVDTYSLGLVMYEFFHTAKTDMERVEVLKNIRKTGKASEEFRKRYKTIAGVIESMVCLEPAKRPSARMILDRMLLNSPTTVEKLRRSLRAKDAEINKLRSLLRHYKENCSCGYFEPCI</sequence>
<evidence type="ECO:0000256" key="2">
    <source>
        <dbReference type="ARBA" id="ARBA00004784"/>
    </source>
</evidence>
<evidence type="ECO:0000256" key="14">
    <source>
        <dbReference type="SAM" id="MobiDB-lite"/>
    </source>
</evidence>
<dbReference type="PROSITE" id="PS00108">
    <property type="entry name" value="PROTEIN_KINASE_ST"/>
    <property type="match status" value="1"/>
</dbReference>
<evidence type="ECO:0000256" key="8">
    <source>
        <dbReference type="ARBA" id="ARBA00022840"/>
    </source>
</evidence>
<dbReference type="PRINTS" id="PR00988">
    <property type="entry name" value="URIDINKINASE"/>
</dbReference>
<reference evidence="16" key="1">
    <citation type="submission" date="2023-06" db="EMBL/GenBank/DDBJ databases">
        <title>Genomic analysis of the entomopathogenic nematode Steinernema hermaphroditum.</title>
        <authorList>
            <person name="Schwarz E.M."/>
            <person name="Heppert J.K."/>
            <person name="Baniya A."/>
            <person name="Schwartz H.T."/>
            <person name="Tan C.-H."/>
            <person name="Antoshechkin I."/>
            <person name="Sternberg P.W."/>
            <person name="Goodrich-Blair H."/>
            <person name="Dillman A.R."/>
        </authorList>
    </citation>
    <scope>NUCLEOTIDE SEQUENCE</scope>
    <source>
        <strain evidence="16">PS9179</strain>
        <tissue evidence="16">Whole animal</tissue>
    </source>
</reference>
<dbReference type="SUPFAM" id="SSF52540">
    <property type="entry name" value="P-loop containing nucleoside triphosphate hydrolases"/>
    <property type="match status" value="1"/>
</dbReference>
<evidence type="ECO:0000259" key="15">
    <source>
        <dbReference type="PROSITE" id="PS50011"/>
    </source>
</evidence>
<keyword evidence="8 12" id="KW-0067">ATP-binding</keyword>
<dbReference type="EC" id="2.7.1.48" evidence="4"/>
<protein>
    <recommendedName>
        <fullName evidence="4">uridine/cytidine kinase</fullName>
        <ecNumber evidence="4">2.7.1.48</ecNumber>
    </recommendedName>
</protein>
<keyword evidence="5" id="KW-0808">Transferase</keyword>
<proteinExistence type="inferred from homology"/>
<evidence type="ECO:0000256" key="10">
    <source>
        <dbReference type="ARBA" id="ARBA00047436"/>
    </source>
</evidence>
<dbReference type="PROSITE" id="PS50011">
    <property type="entry name" value="PROTEIN_KINASE_DOM"/>
    <property type="match status" value="1"/>
</dbReference>
<dbReference type="GO" id="GO:0005524">
    <property type="term" value="F:ATP binding"/>
    <property type="evidence" value="ECO:0007669"/>
    <property type="project" value="UniProtKB-UniRule"/>
</dbReference>
<dbReference type="PANTHER" id="PTHR11042:SF187">
    <property type="entry name" value="EUKARYOTIC TRANSLATION INITIATION FACTOR 2-ALPHA KINASE 2"/>
    <property type="match status" value="1"/>
</dbReference>
<comment type="similarity">
    <text evidence="9">Belongs to the protein kinase superfamily. Ser/Thr protein kinase family. GCN2 subfamily.</text>
</comment>
<dbReference type="AlphaFoldDB" id="A0AA39LP09"/>
<dbReference type="GO" id="GO:0004849">
    <property type="term" value="F:uridine kinase activity"/>
    <property type="evidence" value="ECO:0007669"/>
    <property type="project" value="UniProtKB-EC"/>
</dbReference>
<dbReference type="Pfam" id="PF00069">
    <property type="entry name" value="Pkinase"/>
    <property type="match status" value="2"/>
</dbReference>
<comment type="pathway">
    <text evidence="2">Pyrimidine metabolism; CTP biosynthesis via salvage pathway; CTP from cytidine: step 1/3.</text>
</comment>
<dbReference type="NCBIfam" id="NF004018">
    <property type="entry name" value="PRK05480.1"/>
    <property type="match status" value="1"/>
</dbReference>
<comment type="similarity">
    <text evidence="3">Belongs to the uridine kinase family.</text>
</comment>
<dbReference type="PROSITE" id="PS00107">
    <property type="entry name" value="PROTEIN_KINASE_ATP"/>
    <property type="match status" value="1"/>
</dbReference>
<dbReference type="GO" id="GO:0004694">
    <property type="term" value="F:eukaryotic translation initiation factor 2alpha kinase activity"/>
    <property type="evidence" value="ECO:0007669"/>
    <property type="project" value="TreeGrafter"/>
</dbReference>
<evidence type="ECO:0000256" key="11">
    <source>
        <dbReference type="ARBA" id="ARBA00048909"/>
    </source>
</evidence>
<evidence type="ECO:0000313" key="17">
    <source>
        <dbReference type="Proteomes" id="UP001175271"/>
    </source>
</evidence>
<dbReference type="InterPro" id="IPR027417">
    <property type="entry name" value="P-loop_NTPase"/>
</dbReference>
<dbReference type="FunFam" id="3.40.50.300:FF:000339">
    <property type="entry name" value="Uridine kinase"/>
    <property type="match status" value="1"/>
</dbReference>
<accession>A0AA39LP09</accession>
<dbReference type="GO" id="GO:0008655">
    <property type="term" value="P:pyrimidine-containing compound salvage"/>
    <property type="evidence" value="ECO:0007669"/>
    <property type="project" value="UniProtKB-ARBA"/>
</dbReference>
<dbReference type="Gene3D" id="3.40.50.300">
    <property type="entry name" value="P-loop containing nucleotide triphosphate hydrolases"/>
    <property type="match status" value="1"/>
</dbReference>
<dbReference type="PANTHER" id="PTHR11042">
    <property type="entry name" value="EUKARYOTIC TRANSLATION INITIATION FACTOR 2-ALPHA KINASE EIF2-ALPHA KINASE -RELATED"/>
    <property type="match status" value="1"/>
</dbReference>
<dbReference type="SMART" id="SM00220">
    <property type="entry name" value="S_TKc"/>
    <property type="match status" value="1"/>
</dbReference>
<evidence type="ECO:0000256" key="7">
    <source>
        <dbReference type="ARBA" id="ARBA00022777"/>
    </source>
</evidence>
<comment type="caution">
    <text evidence="16">The sequence shown here is derived from an EMBL/GenBank/DDBJ whole genome shotgun (WGS) entry which is preliminary data.</text>
</comment>
<evidence type="ECO:0000256" key="9">
    <source>
        <dbReference type="ARBA" id="ARBA00037982"/>
    </source>
</evidence>
<feature type="binding site" evidence="12">
    <location>
        <position position="409"/>
    </location>
    <ligand>
        <name>ATP</name>
        <dbReference type="ChEBI" id="CHEBI:30616"/>
    </ligand>
</feature>
<keyword evidence="7" id="KW-0418">Kinase</keyword>
<dbReference type="GO" id="GO:0005634">
    <property type="term" value="C:nucleus"/>
    <property type="evidence" value="ECO:0007669"/>
    <property type="project" value="TreeGrafter"/>
</dbReference>
<feature type="coiled-coil region" evidence="13">
    <location>
        <begin position="782"/>
        <end position="809"/>
    </location>
</feature>
<dbReference type="InterPro" id="IPR006083">
    <property type="entry name" value="PRK/URK"/>
</dbReference>
<keyword evidence="13" id="KW-0175">Coiled coil</keyword>
<evidence type="ECO:0000256" key="4">
    <source>
        <dbReference type="ARBA" id="ARBA00012137"/>
    </source>
</evidence>
<feature type="region of interest" description="Disordered" evidence="14">
    <location>
        <begin position="478"/>
        <end position="540"/>
    </location>
</feature>
<comment type="catalytic activity">
    <reaction evidence="10">
        <text>cytidine + ATP = CMP + ADP + H(+)</text>
        <dbReference type="Rhea" id="RHEA:24674"/>
        <dbReference type="ChEBI" id="CHEBI:15378"/>
        <dbReference type="ChEBI" id="CHEBI:17562"/>
        <dbReference type="ChEBI" id="CHEBI:30616"/>
        <dbReference type="ChEBI" id="CHEBI:60377"/>
        <dbReference type="ChEBI" id="CHEBI:456216"/>
        <dbReference type="EC" id="2.7.1.48"/>
    </reaction>
</comment>
<dbReference type="Pfam" id="PF00485">
    <property type="entry name" value="PRK"/>
    <property type="match status" value="1"/>
</dbReference>
<dbReference type="InterPro" id="IPR011009">
    <property type="entry name" value="Kinase-like_dom_sf"/>
</dbReference>
<dbReference type="CDD" id="cd02023">
    <property type="entry name" value="UMPK"/>
    <property type="match status" value="1"/>
</dbReference>
<evidence type="ECO:0000256" key="1">
    <source>
        <dbReference type="ARBA" id="ARBA00004690"/>
    </source>
</evidence>
<comment type="pathway">
    <text evidence="1">Pyrimidine metabolism; UMP biosynthesis via salvage pathway; UMP from uridine: step 1/1.</text>
</comment>
<dbReference type="InterPro" id="IPR017441">
    <property type="entry name" value="Protein_kinase_ATP_BS"/>
</dbReference>
<evidence type="ECO:0000256" key="13">
    <source>
        <dbReference type="SAM" id="Coils"/>
    </source>
</evidence>
<dbReference type="Gene3D" id="1.10.510.10">
    <property type="entry name" value="Transferase(Phosphotransferase) domain 1"/>
    <property type="match status" value="1"/>
</dbReference>
<dbReference type="InterPro" id="IPR008271">
    <property type="entry name" value="Ser/Thr_kinase_AS"/>
</dbReference>
<dbReference type="GO" id="GO:0005737">
    <property type="term" value="C:cytoplasm"/>
    <property type="evidence" value="ECO:0007669"/>
    <property type="project" value="TreeGrafter"/>
</dbReference>
<dbReference type="SUPFAM" id="SSF56112">
    <property type="entry name" value="Protein kinase-like (PK-like)"/>
    <property type="match status" value="1"/>
</dbReference>
<feature type="domain" description="Protein kinase" evidence="15">
    <location>
        <begin position="379"/>
        <end position="776"/>
    </location>
</feature>
<name>A0AA39LP09_9BILA</name>
<dbReference type="Proteomes" id="UP001175271">
    <property type="component" value="Unassembled WGS sequence"/>
</dbReference>
<dbReference type="EMBL" id="JAUCMV010000004">
    <property type="protein sequence ID" value="KAK0404120.1"/>
    <property type="molecule type" value="Genomic_DNA"/>
</dbReference>
<feature type="compositionally biased region" description="Low complexity" evidence="14">
    <location>
        <begin position="514"/>
        <end position="525"/>
    </location>
</feature>
<evidence type="ECO:0000256" key="5">
    <source>
        <dbReference type="ARBA" id="ARBA00022679"/>
    </source>
</evidence>
<evidence type="ECO:0000313" key="16">
    <source>
        <dbReference type="EMBL" id="KAK0404120.1"/>
    </source>
</evidence>
<dbReference type="InterPro" id="IPR000764">
    <property type="entry name" value="Uridine_kinase-like"/>
</dbReference>
<gene>
    <name evidence="16" type="ORF">QR680_017298</name>
</gene>
<organism evidence="16 17">
    <name type="scientific">Steinernema hermaphroditum</name>
    <dbReference type="NCBI Taxonomy" id="289476"/>
    <lineage>
        <taxon>Eukaryota</taxon>
        <taxon>Metazoa</taxon>
        <taxon>Ecdysozoa</taxon>
        <taxon>Nematoda</taxon>
        <taxon>Chromadorea</taxon>
        <taxon>Rhabditida</taxon>
        <taxon>Tylenchina</taxon>
        <taxon>Panagrolaimomorpha</taxon>
        <taxon>Strongyloidoidea</taxon>
        <taxon>Steinernematidae</taxon>
        <taxon>Steinernema</taxon>
    </lineage>
</organism>
<keyword evidence="6 12" id="KW-0547">Nucleotide-binding</keyword>
<dbReference type="InterPro" id="IPR000719">
    <property type="entry name" value="Prot_kinase_dom"/>
</dbReference>
<keyword evidence="17" id="KW-1185">Reference proteome</keyword>
<evidence type="ECO:0000256" key="6">
    <source>
        <dbReference type="ARBA" id="ARBA00022741"/>
    </source>
</evidence>
<evidence type="ECO:0000256" key="3">
    <source>
        <dbReference type="ARBA" id="ARBA00005408"/>
    </source>
</evidence>
<dbReference type="Gene3D" id="3.30.200.20">
    <property type="entry name" value="Phosphorylase Kinase, domain 1"/>
    <property type="match status" value="1"/>
</dbReference>
<dbReference type="InterPro" id="IPR050339">
    <property type="entry name" value="CC_SR_Kinase"/>
</dbReference>
<evidence type="ECO:0000256" key="12">
    <source>
        <dbReference type="PROSITE-ProRule" id="PRU10141"/>
    </source>
</evidence>
<comment type="catalytic activity">
    <reaction evidence="11">
        <text>uridine + ATP = UMP + ADP + H(+)</text>
        <dbReference type="Rhea" id="RHEA:16825"/>
        <dbReference type="ChEBI" id="CHEBI:15378"/>
        <dbReference type="ChEBI" id="CHEBI:16704"/>
        <dbReference type="ChEBI" id="CHEBI:30616"/>
        <dbReference type="ChEBI" id="CHEBI:57865"/>
        <dbReference type="ChEBI" id="CHEBI:456216"/>
        <dbReference type="EC" id="2.7.1.48"/>
    </reaction>
</comment>